<dbReference type="GO" id="GO:0006893">
    <property type="term" value="P:Golgi to plasma membrane transport"/>
    <property type="evidence" value="ECO:0007669"/>
    <property type="project" value="TreeGrafter"/>
</dbReference>
<dbReference type="AlphaFoldDB" id="A0A6P6TP51"/>
<dbReference type="PANTHER" id="PTHR16441">
    <property type="entry name" value="FIDIPIDINE"/>
    <property type="match status" value="1"/>
</dbReference>
<dbReference type="PANTHER" id="PTHR16441:SF0">
    <property type="entry name" value="COILED-COIL DOMAIN-CONTAINING PROTEIN 93"/>
    <property type="match status" value="1"/>
</dbReference>
<organism evidence="3 4">
    <name type="scientific">Coffea arabica</name>
    <name type="common">Arabian coffee</name>
    <dbReference type="NCBI Taxonomy" id="13443"/>
    <lineage>
        <taxon>Eukaryota</taxon>
        <taxon>Viridiplantae</taxon>
        <taxon>Streptophyta</taxon>
        <taxon>Embryophyta</taxon>
        <taxon>Tracheophyta</taxon>
        <taxon>Spermatophyta</taxon>
        <taxon>Magnoliopsida</taxon>
        <taxon>eudicotyledons</taxon>
        <taxon>Gunneridae</taxon>
        <taxon>Pentapetalae</taxon>
        <taxon>asterids</taxon>
        <taxon>lamiids</taxon>
        <taxon>Gentianales</taxon>
        <taxon>Rubiaceae</taxon>
        <taxon>Ixoroideae</taxon>
        <taxon>Gardenieae complex</taxon>
        <taxon>Bertiereae - Coffeeae clade</taxon>
        <taxon>Coffeeae</taxon>
        <taxon>Coffea</taxon>
    </lineage>
</organism>
<name>A0A6P6TP51_COFAR</name>
<accession>A0A6P6TP51</accession>
<dbReference type="InterPro" id="IPR039116">
    <property type="entry name" value="CCDC93"/>
</dbReference>
<dbReference type="GeneID" id="113702848"/>
<evidence type="ECO:0000313" key="3">
    <source>
        <dbReference type="Proteomes" id="UP001652660"/>
    </source>
</evidence>
<reference evidence="4" key="2">
    <citation type="submission" date="2025-08" db="UniProtKB">
        <authorList>
            <consortium name="RefSeq"/>
        </authorList>
    </citation>
    <scope>IDENTIFICATION</scope>
    <source>
        <tissue evidence="4">Leaves</tissue>
    </source>
</reference>
<reference evidence="3" key="1">
    <citation type="journal article" date="2025" name="Foods">
        <title>Unveiling the Microbial Signatures of Arabica Coffee Cherries: Insights into Ripeness Specific Diversity, Functional Traits, and Implications for Quality and Safety.</title>
        <authorList>
            <consortium name="RefSeq"/>
            <person name="Tenea G.N."/>
            <person name="Cifuentes V."/>
            <person name="Reyes P."/>
            <person name="Cevallos-Vallejos M."/>
        </authorList>
    </citation>
    <scope>NUCLEOTIDE SEQUENCE [LARGE SCALE GENOMIC DNA]</scope>
</reference>
<keyword evidence="1" id="KW-0175">Coiled coil</keyword>
<evidence type="ECO:0000259" key="2">
    <source>
        <dbReference type="Pfam" id="PF09762"/>
    </source>
</evidence>
<dbReference type="Proteomes" id="UP001652660">
    <property type="component" value="Chromosome 8e"/>
</dbReference>
<feature type="domain" description="CCDC93 coiled-coil" evidence="2">
    <location>
        <begin position="5"/>
        <end position="234"/>
    </location>
</feature>
<dbReference type="RefSeq" id="XP_027079807.1">
    <property type="nucleotide sequence ID" value="XM_027224006.2"/>
</dbReference>
<dbReference type="Pfam" id="PF09762">
    <property type="entry name" value="CCDC93_CC"/>
    <property type="match status" value="1"/>
</dbReference>
<dbReference type="InterPro" id="IPR019159">
    <property type="entry name" value="CCDC93_CC"/>
</dbReference>
<gene>
    <name evidence="4" type="primary">LOC113702848</name>
</gene>
<keyword evidence="3" id="KW-1185">Reference proteome</keyword>
<evidence type="ECO:0000256" key="1">
    <source>
        <dbReference type="SAM" id="Coils"/>
    </source>
</evidence>
<proteinExistence type="predicted"/>
<evidence type="ECO:0000313" key="4">
    <source>
        <dbReference type="RefSeq" id="XP_027079807.1"/>
    </source>
</evidence>
<sequence length="253" mass="29088">MDKGLNEINYETSADSTTVEKLESLLDAIEDLERQESEVQSRCIVEYAKLLAEVSELEDMLQNDVGGDFVYGILDDSINESKERLNMLKKELASKLRAILLLRRQLDDIPVPAELLQYELCCSQLYTSIQKKLRQTRKYYETFNALLEIKELMLKETSLLNSISSQFQNAITSPTGRTKLVDSMKGILQGIQQKLEKVQLACESEQKACDALKEKHRIAISEQRHCYSLLKAFQFRWIQLRSPPRFRASPSES</sequence>
<protein>
    <submittedName>
        <fullName evidence="4">Uncharacterized protein isoform X2</fullName>
    </submittedName>
</protein>
<feature type="coiled-coil region" evidence="1">
    <location>
        <begin position="188"/>
        <end position="215"/>
    </location>
</feature>